<accession>A0ABW3Q9G3</accession>
<comment type="caution">
    <text evidence="3">The sequence shown here is derived from an EMBL/GenBank/DDBJ whole genome shotgun (WGS) entry which is preliminary data.</text>
</comment>
<feature type="transmembrane region" description="Helical" evidence="1">
    <location>
        <begin position="70"/>
        <end position="89"/>
    </location>
</feature>
<reference evidence="4" key="1">
    <citation type="journal article" date="2019" name="Int. J. Syst. Evol. Microbiol.">
        <title>The Global Catalogue of Microorganisms (GCM) 10K type strain sequencing project: providing services to taxonomists for standard genome sequencing and annotation.</title>
        <authorList>
            <consortium name="The Broad Institute Genomics Platform"/>
            <consortium name="The Broad Institute Genome Sequencing Center for Infectious Disease"/>
            <person name="Wu L."/>
            <person name="Ma J."/>
        </authorList>
    </citation>
    <scope>NUCLEOTIDE SEQUENCE [LARGE SCALE GENOMIC DNA]</scope>
    <source>
        <strain evidence="4">CCUG 55608</strain>
    </source>
</reference>
<dbReference type="RefSeq" id="WP_265989356.1">
    <property type="nucleotide sequence ID" value="NZ_CP110973.1"/>
</dbReference>
<name>A0ABW3Q9G3_9BACT</name>
<sequence>MEKPISRQQHGFTDYSYIPLVAAAPALANFKDQPTATLLTRVLSGSILATSLMTRAEWGAFRILPFKAHLAADAAVGTMTLAAPWLFGFAGHHRARNAFLAIGAFGLMAGLLSRPDEMK</sequence>
<dbReference type="Proteomes" id="UP001597116">
    <property type="component" value="Unassembled WGS sequence"/>
</dbReference>
<keyword evidence="1" id="KW-1133">Transmembrane helix</keyword>
<gene>
    <name evidence="3" type="ORF">ACFQ4C_05585</name>
</gene>
<dbReference type="Pfam" id="PF03779">
    <property type="entry name" value="SPW"/>
    <property type="match status" value="1"/>
</dbReference>
<feature type="transmembrane region" description="Helical" evidence="1">
    <location>
        <begin position="95"/>
        <end position="113"/>
    </location>
</feature>
<protein>
    <recommendedName>
        <fullName evidence="2">SPW repeat-containing integral membrane domain-containing protein</fullName>
    </recommendedName>
</protein>
<evidence type="ECO:0000313" key="4">
    <source>
        <dbReference type="Proteomes" id="UP001597116"/>
    </source>
</evidence>
<keyword evidence="4" id="KW-1185">Reference proteome</keyword>
<dbReference type="EMBL" id="JBHTLP010000002">
    <property type="protein sequence ID" value="MFD1140566.1"/>
    <property type="molecule type" value="Genomic_DNA"/>
</dbReference>
<feature type="domain" description="SPW repeat-containing integral membrane" evidence="2">
    <location>
        <begin position="20"/>
        <end position="110"/>
    </location>
</feature>
<dbReference type="InterPro" id="IPR005530">
    <property type="entry name" value="SPW"/>
</dbReference>
<proteinExistence type="predicted"/>
<keyword evidence="1" id="KW-0812">Transmembrane</keyword>
<evidence type="ECO:0000259" key="2">
    <source>
        <dbReference type="Pfam" id="PF03779"/>
    </source>
</evidence>
<keyword evidence="1" id="KW-0472">Membrane</keyword>
<evidence type="ECO:0000256" key="1">
    <source>
        <dbReference type="SAM" id="Phobius"/>
    </source>
</evidence>
<organism evidence="3 4">
    <name type="scientific">Larkinella insperata</name>
    <dbReference type="NCBI Taxonomy" id="332158"/>
    <lineage>
        <taxon>Bacteria</taxon>
        <taxon>Pseudomonadati</taxon>
        <taxon>Bacteroidota</taxon>
        <taxon>Cytophagia</taxon>
        <taxon>Cytophagales</taxon>
        <taxon>Spirosomataceae</taxon>
        <taxon>Larkinella</taxon>
    </lineage>
</organism>
<evidence type="ECO:0000313" key="3">
    <source>
        <dbReference type="EMBL" id="MFD1140566.1"/>
    </source>
</evidence>